<dbReference type="InterPro" id="IPR019617">
    <property type="entry name" value="DUF2489"/>
</dbReference>
<keyword evidence="3" id="KW-1185">Reference proteome</keyword>
<comment type="caution">
    <text evidence="2">The sequence shown here is derived from an EMBL/GenBank/DDBJ whole genome shotgun (WGS) entry which is preliminary data.</text>
</comment>
<sequence>MSLMLVLGGLGLIVVIGLAVYAGRLLAQLKIQQNVIKAAVTKRNNKIVADIQYIALAMLEGRCEISEGVIRQYHLLNALQSSKPLLWSSHFPSTYALYEIVGDLARLEQRKQLKANQRFEEDKQRLEAEEQYQESVLLEANSLKELELSQYIVK</sequence>
<protein>
    <submittedName>
        <fullName evidence="2">DUF2489 domain-containing protein</fullName>
    </submittedName>
</protein>
<accession>A0A420EN54</accession>
<dbReference type="AlphaFoldDB" id="A0A420EN54"/>
<proteinExistence type="predicted"/>
<name>A0A420EN54_9ALTE</name>
<dbReference type="Pfam" id="PF10675">
    <property type="entry name" value="DUF2489"/>
    <property type="match status" value="1"/>
</dbReference>
<gene>
    <name evidence="2" type="ORF">DBZ36_00080</name>
</gene>
<evidence type="ECO:0000313" key="3">
    <source>
        <dbReference type="Proteomes" id="UP000286482"/>
    </source>
</evidence>
<dbReference type="EMBL" id="RAQO01000001">
    <property type="protein sequence ID" value="RKF22081.1"/>
    <property type="molecule type" value="Genomic_DNA"/>
</dbReference>
<dbReference type="OrthoDB" id="5293867at2"/>
<evidence type="ECO:0000259" key="1">
    <source>
        <dbReference type="Pfam" id="PF10675"/>
    </source>
</evidence>
<reference evidence="2 3" key="1">
    <citation type="submission" date="2018-09" db="EMBL/GenBank/DDBJ databases">
        <authorList>
            <person name="Wang Z."/>
        </authorList>
    </citation>
    <scope>NUCLEOTIDE SEQUENCE [LARGE SCALE GENOMIC DNA]</scope>
    <source>
        <strain evidence="2 3">ALS 81</strain>
    </source>
</reference>
<dbReference type="Proteomes" id="UP000286482">
    <property type="component" value="Unassembled WGS sequence"/>
</dbReference>
<evidence type="ECO:0000313" key="2">
    <source>
        <dbReference type="EMBL" id="RKF22081.1"/>
    </source>
</evidence>
<feature type="domain" description="DUF2489" evidence="1">
    <location>
        <begin position="15"/>
        <end position="142"/>
    </location>
</feature>
<organism evidence="2 3">
    <name type="scientific">Alginatibacterium sediminis</name>
    <dbReference type="NCBI Taxonomy" id="2164068"/>
    <lineage>
        <taxon>Bacteria</taxon>
        <taxon>Pseudomonadati</taxon>
        <taxon>Pseudomonadota</taxon>
        <taxon>Gammaproteobacteria</taxon>
        <taxon>Alteromonadales</taxon>
        <taxon>Alteromonadaceae</taxon>
        <taxon>Alginatibacterium</taxon>
    </lineage>
</organism>